<feature type="transmembrane region" description="Helical" evidence="8">
    <location>
        <begin position="249"/>
        <end position="271"/>
    </location>
</feature>
<feature type="compositionally biased region" description="Basic and acidic residues" evidence="7">
    <location>
        <begin position="8"/>
        <end position="33"/>
    </location>
</feature>
<dbReference type="InterPro" id="IPR052049">
    <property type="entry name" value="Electron_transfer_protein"/>
</dbReference>
<evidence type="ECO:0000256" key="6">
    <source>
        <dbReference type="ARBA" id="ARBA00023136"/>
    </source>
</evidence>
<organism evidence="9 10">
    <name type="scientific">Micromonospora zhanjiangensis</name>
    <dbReference type="NCBI Taxonomy" id="1522057"/>
    <lineage>
        <taxon>Bacteria</taxon>
        <taxon>Bacillati</taxon>
        <taxon>Actinomycetota</taxon>
        <taxon>Actinomycetes</taxon>
        <taxon>Micromonosporales</taxon>
        <taxon>Micromonosporaceae</taxon>
        <taxon>Micromonospora</taxon>
    </lineage>
</organism>
<evidence type="ECO:0000256" key="5">
    <source>
        <dbReference type="ARBA" id="ARBA00022989"/>
    </source>
</evidence>
<evidence type="ECO:0000256" key="2">
    <source>
        <dbReference type="ARBA" id="ARBA00008929"/>
    </source>
</evidence>
<keyword evidence="5 8" id="KW-1133">Transmembrane helix</keyword>
<keyword evidence="3" id="KW-1003">Cell membrane</keyword>
<dbReference type="InterPro" id="IPR005614">
    <property type="entry name" value="NrfD-like"/>
</dbReference>
<accession>A0ABV8KV37</accession>
<feature type="transmembrane region" description="Helical" evidence="8">
    <location>
        <begin position="135"/>
        <end position="153"/>
    </location>
</feature>
<evidence type="ECO:0000313" key="10">
    <source>
        <dbReference type="Proteomes" id="UP001595868"/>
    </source>
</evidence>
<dbReference type="PANTHER" id="PTHR34856:SF2">
    <property type="entry name" value="PROTEIN NRFD"/>
    <property type="match status" value="1"/>
</dbReference>
<comment type="caution">
    <text evidence="9">The sequence shown here is derived from an EMBL/GenBank/DDBJ whole genome shotgun (WGS) entry which is preliminary data.</text>
</comment>
<gene>
    <name evidence="9" type="primary">nrfD</name>
    <name evidence="9" type="ORF">ACFOX0_29545</name>
</gene>
<evidence type="ECO:0000256" key="3">
    <source>
        <dbReference type="ARBA" id="ARBA00022475"/>
    </source>
</evidence>
<evidence type="ECO:0000256" key="7">
    <source>
        <dbReference type="SAM" id="MobiDB-lite"/>
    </source>
</evidence>
<evidence type="ECO:0000256" key="1">
    <source>
        <dbReference type="ARBA" id="ARBA00004651"/>
    </source>
</evidence>
<keyword evidence="4 8" id="KW-0812">Transmembrane</keyword>
<feature type="transmembrane region" description="Helical" evidence="8">
    <location>
        <begin position="173"/>
        <end position="195"/>
    </location>
</feature>
<dbReference type="Gene3D" id="1.20.1630.10">
    <property type="entry name" value="Formate dehydrogenase/DMSO reductase domain"/>
    <property type="match status" value="1"/>
</dbReference>
<protein>
    <submittedName>
        <fullName evidence="9">NrfD/PsrC family molybdoenzyme membrane anchor subunit</fullName>
    </submittedName>
</protein>
<feature type="compositionally biased region" description="Basic and acidic residues" evidence="7">
    <location>
        <begin position="42"/>
        <end position="52"/>
    </location>
</feature>
<feature type="transmembrane region" description="Helical" evidence="8">
    <location>
        <begin position="216"/>
        <end position="237"/>
    </location>
</feature>
<comment type="subcellular location">
    <subcellularLocation>
        <location evidence="1">Cell membrane</location>
        <topology evidence="1">Multi-pass membrane protein</topology>
    </subcellularLocation>
</comment>
<dbReference type="Pfam" id="PF03916">
    <property type="entry name" value="NrfD"/>
    <property type="match status" value="1"/>
</dbReference>
<feature type="region of interest" description="Disordered" evidence="7">
    <location>
        <begin position="1"/>
        <end position="76"/>
    </location>
</feature>
<dbReference type="PANTHER" id="PTHR34856">
    <property type="entry name" value="PROTEIN NRFD"/>
    <property type="match status" value="1"/>
</dbReference>
<sequence length="395" mass="41026">MTAGPPDVPRRSGDRPDDPVRAADRPDRSDPAADRPGGSVGDRFRRFQEELGRTGGGEVGRRSADRRGRRGGGERLAVPPVEFTSYYGRPILKAPVWRDDIPAYLFTGGLAAGSALVAAGAQLTGRTRLRRAGRWTALGAVVASSYFLVNDLGRPARFHHMLRVAKPTSPMSVGTWILAGFGPAAGLAAVAELAPRLPRRGLLGLARRIAPPVADAAGLGAAVLAPALATYTGVLLADTAVPSWHEAYPQLPFVFAGSALASGAGMALLAAPPAEAGPARRLAVLGAAVELAGAHQVETRLGLLSEPYRTGAAGRLLRTGRALTAAGVAGALLGRRSRLVSAVSGAALLVASVATRFGVFRGGVASARDPRYTVVPQRERLERRAGRTPADQARP</sequence>
<name>A0ABV8KV37_9ACTN</name>
<evidence type="ECO:0000256" key="4">
    <source>
        <dbReference type="ARBA" id="ARBA00022692"/>
    </source>
</evidence>
<keyword evidence="6 8" id="KW-0472">Membrane</keyword>
<feature type="transmembrane region" description="Helical" evidence="8">
    <location>
        <begin position="101"/>
        <end position="123"/>
    </location>
</feature>
<evidence type="ECO:0000256" key="8">
    <source>
        <dbReference type="SAM" id="Phobius"/>
    </source>
</evidence>
<dbReference type="Proteomes" id="UP001595868">
    <property type="component" value="Unassembled WGS sequence"/>
</dbReference>
<dbReference type="EMBL" id="JBHSBN010000032">
    <property type="protein sequence ID" value="MFC4110055.1"/>
    <property type="molecule type" value="Genomic_DNA"/>
</dbReference>
<proteinExistence type="inferred from homology"/>
<dbReference type="RefSeq" id="WP_377552185.1">
    <property type="nucleotide sequence ID" value="NZ_JBHSBN010000032.1"/>
</dbReference>
<keyword evidence="10" id="KW-1185">Reference proteome</keyword>
<evidence type="ECO:0000313" key="9">
    <source>
        <dbReference type="EMBL" id="MFC4110055.1"/>
    </source>
</evidence>
<reference evidence="10" key="1">
    <citation type="journal article" date="2019" name="Int. J. Syst. Evol. Microbiol.">
        <title>The Global Catalogue of Microorganisms (GCM) 10K type strain sequencing project: providing services to taxonomists for standard genome sequencing and annotation.</title>
        <authorList>
            <consortium name="The Broad Institute Genomics Platform"/>
            <consortium name="The Broad Institute Genome Sequencing Center for Infectious Disease"/>
            <person name="Wu L."/>
            <person name="Ma J."/>
        </authorList>
    </citation>
    <scope>NUCLEOTIDE SEQUENCE [LARGE SCALE GENOMIC DNA]</scope>
    <source>
        <strain evidence="10">2902at01</strain>
    </source>
</reference>
<comment type="similarity">
    <text evidence="2">Belongs to the NrfD family.</text>
</comment>